<accession>A0AAD1UCP8</accession>
<evidence type="ECO:0000313" key="2">
    <source>
        <dbReference type="EMBL" id="CAI2364404.1"/>
    </source>
</evidence>
<reference evidence="2" key="1">
    <citation type="submission" date="2023-07" db="EMBL/GenBank/DDBJ databases">
        <authorList>
            <consortium name="AG Swart"/>
            <person name="Singh M."/>
            <person name="Singh A."/>
            <person name="Seah K."/>
            <person name="Emmerich C."/>
        </authorList>
    </citation>
    <scope>NUCLEOTIDE SEQUENCE</scope>
    <source>
        <strain evidence="2">DP1</strain>
    </source>
</reference>
<evidence type="ECO:0000313" key="3">
    <source>
        <dbReference type="Proteomes" id="UP001295684"/>
    </source>
</evidence>
<protein>
    <submittedName>
        <fullName evidence="2">Uncharacterized protein</fullName>
    </submittedName>
</protein>
<feature type="region of interest" description="Disordered" evidence="1">
    <location>
        <begin position="225"/>
        <end position="245"/>
    </location>
</feature>
<sequence>MKLGKKLIVFKPKVSKTYLAQPEVEIEASNDENKCDRNLNNTTTSGDRKRSSKIIRIKKKNQLVLRDPKFEKNFWSNDKCPEKDKKNLKELSSSALENLQHTISPKGLKATSKKFRPGRLLRRGTRSFQSIPKNILSPTLETIQEYPQEIFSDSQGHKFPIPKFQALEKTANKRYSNQCDLLHSPHLKFQEEKKMEILSKYCNTESEGETDSTKESDLKSSYIRKNSIKRKPNAPPAPRPVPSTKALKMIMNKTIRDVSRYKKKIFNKNRTIPCRSAQSLPRLPNLS</sequence>
<evidence type="ECO:0000256" key="1">
    <source>
        <dbReference type="SAM" id="MobiDB-lite"/>
    </source>
</evidence>
<dbReference type="EMBL" id="CAMPGE010005554">
    <property type="protein sequence ID" value="CAI2364404.1"/>
    <property type="molecule type" value="Genomic_DNA"/>
</dbReference>
<dbReference type="AlphaFoldDB" id="A0AAD1UCP8"/>
<gene>
    <name evidence="2" type="ORF">ECRASSUSDP1_LOCUS5747</name>
</gene>
<comment type="caution">
    <text evidence="2">The sequence shown here is derived from an EMBL/GenBank/DDBJ whole genome shotgun (WGS) entry which is preliminary data.</text>
</comment>
<name>A0AAD1UCP8_EUPCR</name>
<keyword evidence="3" id="KW-1185">Reference proteome</keyword>
<organism evidence="2 3">
    <name type="scientific">Euplotes crassus</name>
    <dbReference type="NCBI Taxonomy" id="5936"/>
    <lineage>
        <taxon>Eukaryota</taxon>
        <taxon>Sar</taxon>
        <taxon>Alveolata</taxon>
        <taxon>Ciliophora</taxon>
        <taxon>Intramacronucleata</taxon>
        <taxon>Spirotrichea</taxon>
        <taxon>Hypotrichia</taxon>
        <taxon>Euplotida</taxon>
        <taxon>Euplotidae</taxon>
        <taxon>Moneuplotes</taxon>
    </lineage>
</organism>
<feature type="region of interest" description="Disordered" evidence="1">
    <location>
        <begin position="29"/>
        <end position="50"/>
    </location>
</feature>
<dbReference type="Proteomes" id="UP001295684">
    <property type="component" value="Unassembled WGS sequence"/>
</dbReference>
<proteinExistence type="predicted"/>